<dbReference type="Gene3D" id="1.10.10.60">
    <property type="entry name" value="Homeodomain-like"/>
    <property type="match status" value="1"/>
</dbReference>
<feature type="domain" description="RNA polymerase sigma-70 region 4" evidence="1">
    <location>
        <begin position="1"/>
        <end position="19"/>
    </location>
</feature>
<sequence>TQSEIAKKLGISLSTVKRHWNNGIIG</sequence>
<dbReference type="InterPro" id="IPR007630">
    <property type="entry name" value="RNA_pol_sigma70_r4"/>
</dbReference>
<dbReference type="EMBL" id="AAKQUM010000026">
    <property type="protein sequence ID" value="ECU7117517.1"/>
    <property type="molecule type" value="Genomic_DNA"/>
</dbReference>
<proteinExistence type="predicted"/>
<gene>
    <name evidence="2" type="ORF">A9V77_21655</name>
</gene>
<feature type="non-terminal residue" evidence="2">
    <location>
        <position position="1"/>
    </location>
</feature>
<evidence type="ECO:0000259" key="1">
    <source>
        <dbReference type="Pfam" id="PF04545"/>
    </source>
</evidence>
<protein>
    <submittedName>
        <fullName evidence="2">Winged helix-turn-helix transcriptional regulator</fullName>
    </submittedName>
</protein>
<evidence type="ECO:0000313" key="2">
    <source>
        <dbReference type="EMBL" id="ECU7117517.1"/>
    </source>
</evidence>
<name>A0A606Q7T1_SALTM</name>
<dbReference type="AlphaFoldDB" id="A0A606Q7T1"/>
<organism evidence="2">
    <name type="scientific">Salmonella enterica subsp. enterica serovar Typhimurium var. 5-</name>
    <dbReference type="NCBI Taxonomy" id="1620419"/>
    <lineage>
        <taxon>Bacteria</taxon>
        <taxon>Pseudomonadati</taxon>
        <taxon>Pseudomonadota</taxon>
        <taxon>Gammaproteobacteria</taxon>
        <taxon>Enterobacterales</taxon>
        <taxon>Enterobacteriaceae</taxon>
        <taxon>Salmonella</taxon>
    </lineage>
</organism>
<accession>A0A606Q7T1</accession>
<dbReference type="Pfam" id="PF04545">
    <property type="entry name" value="Sigma70_r4"/>
    <property type="match status" value="1"/>
</dbReference>
<reference evidence="2" key="1">
    <citation type="submission" date="2018-07" db="EMBL/GenBank/DDBJ databases">
        <authorList>
            <consortium name="NARMS: The National Antimicrobial Resistance Monitoring System"/>
        </authorList>
    </citation>
    <scope>NUCLEOTIDE SEQUENCE</scope>
    <source>
        <strain evidence="2">CVM N41738</strain>
    </source>
</reference>
<comment type="caution">
    <text evidence="2">The sequence shown here is derived from an EMBL/GenBank/DDBJ whole genome shotgun (WGS) entry which is preliminary data.</text>
</comment>